<name>A0A2J8XSV0_PONAB</name>
<feature type="non-terminal residue" evidence="3">
    <location>
        <position position="1"/>
    </location>
</feature>
<keyword evidence="1" id="KW-0539">Nucleus</keyword>
<dbReference type="PROSITE" id="PS50805">
    <property type="entry name" value="KRAB"/>
    <property type="match status" value="1"/>
</dbReference>
<gene>
    <name evidence="3" type="ORF">CR201_G0050139</name>
</gene>
<comment type="caution">
    <text evidence="3">The sequence shown here is derived from an EMBL/GenBank/DDBJ whole genome shotgun (WGS) entry which is preliminary data.</text>
</comment>
<evidence type="ECO:0000259" key="2">
    <source>
        <dbReference type="PROSITE" id="PS50805"/>
    </source>
</evidence>
<protein>
    <submittedName>
        <fullName evidence="3">ZNF730 isoform 3</fullName>
    </submittedName>
</protein>
<organism evidence="3">
    <name type="scientific">Pongo abelii</name>
    <name type="common">Sumatran orangutan</name>
    <name type="synonym">Pongo pygmaeus abelii</name>
    <dbReference type="NCBI Taxonomy" id="9601"/>
    <lineage>
        <taxon>Eukaryota</taxon>
        <taxon>Metazoa</taxon>
        <taxon>Chordata</taxon>
        <taxon>Craniata</taxon>
        <taxon>Vertebrata</taxon>
        <taxon>Euteleostomi</taxon>
        <taxon>Mammalia</taxon>
        <taxon>Eutheria</taxon>
        <taxon>Euarchontoglires</taxon>
        <taxon>Primates</taxon>
        <taxon>Haplorrhini</taxon>
        <taxon>Catarrhini</taxon>
        <taxon>Hominidae</taxon>
        <taxon>Pongo</taxon>
    </lineage>
</organism>
<dbReference type="EMBL" id="NDHI03003327">
    <property type="protein sequence ID" value="PNJ85081.1"/>
    <property type="molecule type" value="Genomic_DNA"/>
</dbReference>
<reference evidence="3" key="1">
    <citation type="submission" date="2017-12" db="EMBL/GenBank/DDBJ databases">
        <title>High-resolution comparative analysis of great ape genomes.</title>
        <authorList>
            <person name="Pollen A."/>
            <person name="Hastie A."/>
            <person name="Hormozdiari F."/>
            <person name="Dougherty M."/>
            <person name="Liu R."/>
            <person name="Chaisson M."/>
            <person name="Hoppe E."/>
            <person name="Hill C."/>
            <person name="Pang A."/>
            <person name="Hillier L."/>
            <person name="Baker C."/>
            <person name="Armstrong J."/>
            <person name="Shendure J."/>
            <person name="Paten B."/>
            <person name="Wilson R."/>
            <person name="Chao H."/>
            <person name="Schneider V."/>
            <person name="Ventura M."/>
            <person name="Kronenberg Z."/>
            <person name="Murali S."/>
            <person name="Gordon D."/>
            <person name="Cantsilieris S."/>
            <person name="Munson K."/>
            <person name="Nelson B."/>
            <person name="Raja A."/>
            <person name="Underwood J."/>
            <person name="Diekhans M."/>
            <person name="Fiddes I."/>
            <person name="Haussler D."/>
            <person name="Eichler E."/>
        </authorList>
    </citation>
    <scope>NUCLEOTIDE SEQUENCE [LARGE SCALE GENOMIC DNA]</scope>
    <source>
        <strain evidence="3">Susie</strain>
    </source>
</reference>
<accession>A0A2J8XSV0</accession>
<dbReference type="GO" id="GO:0006355">
    <property type="term" value="P:regulation of DNA-templated transcription"/>
    <property type="evidence" value="ECO:0007669"/>
    <property type="project" value="InterPro"/>
</dbReference>
<evidence type="ECO:0000313" key="3">
    <source>
        <dbReference type="EMBL" id="PNJ85081.1"/>
    </source>
</evidence>
<proteinExistence type="predicted"/>
<dbReference type="AlphaFoldDB" id="A0A2J8XSV0"/>
<evidence type="ECO:0000256" key="1">
    <source>
        <dbReference type="ARBA" id="ARBA00023242"/>
    </source>
</evidence>
<feature type="domain" description="KRAB" evidence="2">
    <location>
        <begin position="1"/>
        <end position="38"/>
    </location>
</feature>
<sequence>RNLVFLGIAISKPDLITCLEQGKEPWNVKTHDMVAEPPGTAFSIFYMFVQFYKYMQCQYTFSEFGYFGTSFFHFSEHIC</sequence>
<dbReference type="InterPro" id="IPR001909">
    <property type="entry name" value="KRAB"/>
</dbReference>